<sequence>MSHHTKYDLLSCLKVTQCSTNEIRDAPLYNSCSLPIQVITTGPLLGLKTQIWIVQLFRAQLNASEYPLEMVEMKTQAKKFIEKVKAIIDETPQRPIRYIVRDKLQDKMTNFTWGSKDGWKYPIMVQRLPSSRIEKNEDPLTKFYIKSNLQKSNSLRGSCSATDPLNLFALSANDASDSVPELGCALDYSPQIHDDNWHTFMMTSDHFSTKDVLIVPQSCLFIIKEMLDDKILNKEASYSKVQWLEDLRHRPKDTIKKREADINAYAEFGIPGTLLLHFSHYLQSSLDKYWQEDQKVSAIKLTIQVALMLHEYDDPSFYHHKFYHLSEIIYQFGKATYSRLLGKSPGIRINFSFKDVVESAQELTRNWFAKISAIRELLPRLYLETSLLKCYRLIPEGDYSDILSEMVYLLNNTNQTLDVESLKNPIKWILEGTLRGLISDFDKDQIMLKHFQNLDIELNHSGVLLNNLIRSSSPSLVSEILLQTLIPTILECKDESFSQGNLIYSLGKSLINSPEIPFYHLHRLEILKSVWSVATTIQDIHLYLDVSIIWVEFLCINFKGSLKELNILFQDIVLHLKENSGSFFGAHYRYQVSKLLLERLFRGDGLSNEIKEFDSLRMRSDKYPYWFALYVVSLTHLIKVWRNLYTYTKELMESIPHKTKGFVQASQIGLFNHCIGQADSCLRSALNLIPLMKELNETRLISCINNLLSTLILLPDSGEKGALPLDIFRFALNRISTFPSWTSKGLSMVYLNTLRILSVTIWERYPYEIKGLDSNAQLYCGNIEFIATVNCELSTVVLNHCLDLSIDEPINNEVLFELIYIILNYSDMSKVGLLMLFLFATEIREYLTPKIKEELFVDTSKGGKLKINLDIVFSSVGCDFLVLDAMDISGESHVDIVHNIYKRRLNLAGNPIEDPKRETQVGEVPNIKNKTEIGVSTTPSCGSCYGAETPTNNCCNTCAEVKEAYRKKGWNLVSAKFDQCNNGLDSENLERTTKEGCQIYGSLLVNRVGGSFHIVPGKSFSLNHIHIHDLQPFASTDFNTTHRIRHLSFGSKTLDGKHNVLDQVVVISPKNGMMYQYYLKIVPTTYSRMDGSTFTGNQYSVTRLEKDVSTFESGGMPEKEKSFGHFATGLCAIIGGIFTIAGIV</sequence>
<evidence type="ECO:0000313" key="10">
    <source>
        <dbReference type="EMBL" id="CAF2769521.1"/>
    </source>
</evidence>
<dbReference type="Proteomes" id="UP000675881">
    <property type="component" value="Chromosome 1"/>
</dbReference>
<evidence type="ECO:0000256" key="7">
    <source>
        <dbReference type="ARBA" id="ARBA00022927"/>
    </source>
</evidence>
<evidence type="ECO:0000256" key="6">
    <source>
        <dbReference type="ARBA" id="ARBA00022753"/>
    </source>
</evidence>
<dbReference type="Pfam" id="PF07970">
    <property type="entry name" value="COPIIcoated_ERV"/>
    <property type="match status" value="1"/>
</dbReference>
<evidence type="ECO:0000256" key="5">
    <source>
        <dbReference type="ARBA" id="ARBA00022448"/>
    </source>
</evidence>
<feature type="domain" description="Endoplasmic reticulum vesicle transporter N-terminal" evidence="9">
    <location>
        <begin position="833"/>
        <end position="893"/>
    </location>
</feature>
<accession>A0A7R8CHM6</accession>
<proteinExistence type="inferred from homology"/>
<evidence type="ECO:0000256" key="3">
    <source>
        <dbReference type="ARBA" id="ARBA00005648"/>
    </source>
</evidence>
<organism evidence="10 11">
    <name type="scientific">Lepeophtheirus salmonis</name>
    <name type="common">Salmon louse</name>
    <name type="synonym">Caligus salmonis</name>
    <dbReference type="NCBI Taxonomy" id="72036"/>
    <lineage>
        <taxon>Eukaryota</taxon>
        <taxon>Metazoa</taxon>
        <taxon>Ecdysozoa</taxon>
        <taxon>Arthropoda</taxon>
        <taxon>Crustacea</taxon>
        <taxon>Multicrustacea</taxon>
        <taxon>Hexanauplia</taxon>
        <taxon>Copepoda</taxon>
        <taxon>Siphonostomatoida</taxon>
        <taxon>Caligidae</taxon>
        <taxon>Lepeophtheirus</taxon>
    </lineage>
</organism>
<evidence type="ECO:0000313" key="11">
    <source>
        <dbReference type="Proteomes" id="UP000675881"/>
    </source>
</evidence>
<evidence type="ECO:0000259" key="8">
    <source>
        <dbReference type="Pfam" id="PF07970"/>
    </source>
</evidence>
<dbReference type="AlphaFoldDB" id="A0A7R8CHM6"/>
<dbReference type="GO" id="GO:0005768">
    <property type="term" value="C:endosome"/>
    <property type="evidence" value="ECO:0007669"/>
    <property type="project" value="UniProtKB-SubCell"/>
</dbReference>
<dbReference type="PANTHER" id="PTHR13673">
    <property type="entry name" value="ESOPHAGEAL CANCER ASSOCIATED PROTEIN"/>
    <property type="match status" value="1"/>
</dbReference>
<evidence type="ECO:0000256" key="4">
    <source>
        <dbReference type="ARBA" id="ARBA00010704"/>
    </source>
</evidence>
<evidence type="ECO:0000259" key="9">
    <source>
        <dbReference type="Pfam" id="PF13850"/>
    </source>
</evidence>
<dbReference type="OrthoDB" id="270930at2759"/>
<protein>
    <submittedName>
        <fullName evidence="10">ERGIC3</fullName>
    </submittedName>
</protein>
<comment type="subcellular location">
    <subcellularLocation>
        <location evidence="2">Endoplasmic reticulum-Golgi intermediate compartment membrane</location>
        <topology evidence="2">Multi-pass membrane protein</topology>
    </subcellularLocation>
    <subcellularLocation>
        <location evidence="1">Endosome</location>
    </subcellularLocation>
</comment>
<keyword evidence="11" id="KW-1185">Reference proteome</keyword>
<evidence type="ECO:0000256" key="2">
    <source>
        <dbReference type="ARBA" id="ARBA00004457"/>
    </source>
</evidence>
<comment type="similarity">
    <text evidence="3">Belongs to the ERGIC family.</text>
</comment>
<comment type="similarity">
    <text evidence="4">Belongs to the VPS35L family.</text>
</comment>
<dbReference type="InterPro" id="IPR012936">
    <property type="entry name" value="Erv_C"/>
</dbReference>
<dbReference type="EMBL" id="HG994580">
    <property type="protein sequence ID" value="CAF2769521.1"/>
    <property type="molecule type" value="Genomic_DNA"/>
</dbReference>
<reference evidence="10" key="1">
    <citation type="submission" date="2021-02" db="EMBL/GenBank/DDBJ databases">
        <authorList>
            <person name="Bekaert M."/>
        </authorList>
    </citation>
    <scope>NUCLEOTIDE SEQUENCE</scope>
    <source>
        <strain evidence="10">IoA-00</strain>
    </source>
</reference>
<keyword evidence="5" id="KW-0813">Transport</keyword>
<dbReference type="GO" id="GO:0033116">
    <property type="term" value="C:endoplasmic reticulum-Golgi intermediate compartment membrane"/>
    <property type="evidence" value="ECO:0007669"/>
    <property type="project" value="UniProtKB-SubCell"/>
</dbReference>
<gene>
    <name evidence="10" type="ORF">LSAA_439</name>
</gene>
<dbReference type="InterPro" id="IPR029705">
    <property type="entry name" value="VPS35L"/>
</dbReference>
<keyword evidence="6" id="KW-0967">Endosome</keyword>
<dbReference type="GO" id="GO:0032456">
    <property type="term" value="P:endocytic recycling"/>
    <property type="evidence" value="ECO:0007669"/>
    <property type="project" value="InterPro"/>
</dbReference>
<keyword evidence="7" id="KW-0653">Protein transport</keyword>
<dbReference type="InterPro" id="IPR039542">
    <property type="entry name" value="Erv_N"/>
</dbReference>
<name>A0A7R8CHM6_LEPSM</name>
<evidence type="ECO:0000256" key="1">
    <source>
        <dbReference type="ARBA" id="ARBA00004177"/>
    </source>
</evidence>
<feature type="domain" description="Endoplasmic reticulum vesicle transporter C-terminal" evidence="8">
    <location>
        <begin position="944"/>
        <end position="1144"/>
    </location>
</feature>
<dbReference type="PANTHER" id="PTHR13673:SF0">
    <property type="entry name" value="VPS35 ENDOSOMAL PROTEIN-SORTING FACTOR-LIKE"/>
    <property type="match status" value="1"/>
</dbReference>
<dbReference type="Pfam" id="PF13850">
    <property type="entry name" value="ERGIC_N"/>
    <property type="match status" value="1"/>
</dbReference>
<dbReference type="GO" id="GO:0015031">
    <property type="term" value="P:protein transport"/>
    <property type="evidence" value="ECO:0007669"/>
    <property type="project" value="UniProtKB-KW"/>
</dbReference>